<feature type="compositionally biased region" description="Low complexity" evidence="5">
    <location>
        <begin position="668"/>
        <end position="681"/>
    </location>
</feature>
<evidence type="ECO:0000256" key="5">
    <source>
        <dbReference type="SAM" id="MobiDB-lite"/>
    </source>
</evidence>
<dbReference type="GO" id="GO:0008061">
    <property type="term" value="F:chitin binding"/>
    <property type="evidence" value="ECO:0007669"/>
    <property type="project" value="UniProtKB-KW"/>
</dbReference>
<evidence type="ECO:0000313" key="9">
    <source>
        <dbReference type="Proteomes" id="UP000799424"/>
    </source>
</evidence>
<dbReference type="Pfam" id="PF00704">
    <property type="entry name" value="Glyco_hydro_18"/>
    <property type="match status" value="1"/>
</dbReference>
<evidence type="ECO:0000256" key="3">
    <source>
        <dbReference type="ARBA" id="ARBA00023295"/>
    </source>
</evidence>
<dbReference type="GO" id="GO:0005576">
    <property type="term" value="C:extracellular region"/>
    <property type="evidence" value="ECO:0007669"/>
    <property type="project" value="TreeGrafter"/>
</dbReference>
<evidence type="ECO:0000256" key="2">
    <source>
        <dbReference type="ARBA" id="ARBA00022801"/>
    </source>
</evidence>
<dbReference type="AlphaFoldDB" id="A0A6A6ZRA7"/>
<dbReference type="Gene3D" id="3.30.60.10">
    <property type="entry name" value="Endochitinase-like"/>
    <property type="match status" value="1"/>
</dbReference>
<feature type="region of interest" description="Disordered" evidence="5">
    <location>
        <begin position="519"/>
        <end position="542"/>
    </location>
</feature>
<keyword evidence="2 8" id="KW-0378">Hydrolase</keyword>
<evidence type="ECO:0000256" key="1">
    <source>
        <dbReference type="ARBA" id="ARBA00022669"/>
    </source>
</evidence>
<feature type="compositionally biased region" description="Low complexity" evidence="5">
    <location>
        <begin position="793"/>
        <end position="805"/>
    </location>
</feature>
<evidence type="ECO:0000313" key="8">
    <source>
        <dbReference type="EMBL" id="KAF2823602.1"/>
    </source>
</evidence>
<feature type="region of interest" description="Disordered" evidence="5">
    <location>
        <begin position="918"/>
        <end position="941"/>
    </location>
</feature>
<dbReference type="EMBL" id="MU006232">
    <property type="protein sequence ID" value="KAF2823602.1"/>
    <property type="molecule type" value="Genomic_DNA"/>
</dbReference>
<dbReference type="InterPro" id="IPR045321">
    <property type="entry name" value="Cts1-like"/>
</dbReference>
<keyword evidence="1" id="KW-0147">Chitin-binding</keyword>
<proteinExistence type="inferred from homology"/>
<dbReference type="GO" id="GO:0005975">
    <property type="term" value="P:carbohydrate metabolic process"/>
    <property type="evidence" value="ECO:0007669"/>
    <property type="project" value="InterPro"/>
</dbReference>
<dbReference type="Proteomes" id="UP000799424">
    <property type="component" value="Unassembled WGS sequence"/>
</dbReference>
<dbReference type="PANTHER" id="PTHR45708:SF49">
    <property type="entry name" value="ENDOCHITINASE"/>
    <property type="match status" value="1"/>
</dbReference>
<dbReference type="CDD" id="cd02877">
    <property type="entry name" value="GH18_hevamine_XipI_class_III"/>
    <property type="match status" value="1"/>
</dbReference>
<feature type="domain" description="GH18" evidence="7">
    <location>
        <begin position="30"/>
        <end position="341"/>
    </location>
</feature>
<accession>A0A6A6ZRA7</accession>
<dbReference type="Gene3D" id="3.20.20.80">
    <property type="entry name" value="Glycosidases"/>
    <property type="match status" value="1"/>
</dbReference>
<dbReference type="InterPro" id="IPR001223">
    <property type="entry name" value="Glyco_hydro18_cat"/>
</dbReference>
<feature type="signal peptide" evidence="6">
    <location>
        <begin position="1"/>
        <end position="22"/>
    </location>
</feature>
<dbReference type="PROSITE" id="PS51910">
    <property type="entry name" value="GH18_2"/>
    <property type="match status" value="1"/>
</dbReference>
<feature type="region of interest" description="Disordered" evidence="5">
    <location>
        <begin position="364"/>
        <end position="386"/>
    </location>
</feature>
<feature type="region of interest" description="Disordered" evidence="5">
    <location>
        <begin position="793"/>
        <end position="866"/>
    </location>
</feature>
<protein>
    <submittedName>
        <fullName evidence="8">Glycoside hydrolase</fullName>
    </submittedName>
</protein>
<organism evidence="8 9">
    <name type="scientific">Ophiobolus disseminans</name>
    <dbReference type="NCBI Taxonomy" id="1469910"/>
    <lineage>
        <taxon>Eukaryota</taxon>
        <taxon>Fungi</taxon>
        <taxon>Dikarya</taxon>
        <taxon>Ascomycota</taxon>
        <taxon>Pezizomycotina</taxon>
        <taxon>Dothideomycetes</taxon>
        <taxon>Pleosporomycetidae</taxon>
        <taxon>Pleosporales</taxon>
        <taxon>Pleosporineae</taxon>
        <taxon>Phaeosphaeriaceae</taxon>
        <taxon>Ophiobolus</taxon>
    </lineage>
</organism>
<sequence length="973" mass="99764">MSLSTLARAATAATFLVSTASAAYSAGASTNVAVYWGQGNAQEELAVVCDDPSFDIVNIAFVNGFPLKRGDYPVTNFANACGDQWFQHPTDPTQNKKLLSHCPGIAPGIAKCRANGKKVLLSLGGGSPTNYYLPSKDVADYFAEFLTSAFGPKKDSWTGPRPFGDEFVDGFDLDLEANANELPSSDLIFANYAYFVNQLKAYQPSALISAAPQCQVPDPRLADAIKNSNFDMIFTQFYNTYECSAKRGYEELTTGGNGFTFNTWAEWLKANSKNQGVKLYMGLPAGEDGLPTHKDHYLKPDQADLLIKKWKAAYPEIFGGVMVWEAKVSSANQVNCKSFGYWMKATLDGRFTKEFKACVSSSSVAPSSTKASSTKASSTSAAATPTATIPTTDGTCGDQKNGIAHSCYGWSTGSCCSNYGYCGGNPEAAAPRDAYCGVSNCNPLFGDCDGKTSSVATSTAKATSSSKIVSSSSSKIVSSSATSKAVSSSATSKAVSSSATSKAVSSSATSKAVSSSSSKAASSSAAPSSSAHGSSSIASSSAPASSHVASSSAVSSSIVVSSSSASIHASSTASAHVSSSAVSSAVSTPAASSAVSSTVHNVPSSSILYPTGNVTFTPYPTGTHSSSATPSIVYPLDTTKQVYPHSSSELVYPSSSSSGLHYGNNATTPCTTSTKVPTSTPIYGTSTTPGHPVYGVSSSSTPGAPVYGASSSSGKGYDSYPPLVTSVPGKDYASVPSSSTVKTITTTYVDSCETGVTTKTETITQTVCNKCQGDSVTSVYVCNKCGPSVVTITITKPNTPTTNVPSYPTPPTKPEGPTYGGDKPSTPSQGGDKPSNPPTYGGDKPQPPAHSSQAAKPTPPVYGADVPKKQEVPVVSTTVAIVYVTKTPVPVVPSVKHTPIPYPSAPVVEYSSKPVVGTGVPSKPSGTGVPTKPTGTGVPTNPTYAPPQFTGAASHVGVGMTGLFAVVAGLLVL</sequence>
<keyword evidence="3" id="KW-0326">Glycosidase</keyword>
<feature type="chain" id="PRO_5025435473" evidence="6">
    <location>
        <begin position="23"/>
        <end position="973"/>
    </location>
</feature>
<comment type="similarity">
    <text evidence="4">Belongs to the glycosyl hydrolase 18 family. Chitinase class III subfamily.</text>
</comment>
<feature type="region of interest" description="Disordered" evidence="5">
    <location>
        <begin position="668"/>
        <end position="718"/>
    </location>
</feature>
<keyword evidence="6" id="KW-0732">Signal</keyword>
<evidence type="ECO:0000256" key="6">
    <source>
        <dbReference type="SAM" id="SignalP"/>
    </source>
</evidence>
<dbReference type="OrthoDB" id="6020543at2759"/>
<dbReference type="InterPro" id="IPR017853">
    <property type="entry name" value="GH"/>
</dbReference>
<name>A0A6A6ZRA7_9PLEO</name>
<gene>
    <name evidence="8" type="ORF">CC86DRAFT_372539</name>
</gene>
<evidence type="ECO:0000259" key="7">
    <source>
        <dbReference type="PROSITE" id="PS51910"/>
    </source>
</evidence>
<dbReference type="InterPro" id="IPR050542">
    <property type="entry name" value="Glycosyl_Hydrlase18_Chitinase"/>
</dbReference>
<keyword evidence="9" id="KW-1185">Reference proteome</keyword>
<dbReference type="PANTHER" id="PTHR45708">
    <property type="entry name" value="ENDOCHITINASE"/>
    <property type="match status" value="1"/>
</dbReference>
<evidence type="ECO:0000256" key="4">
    <source>
        <dbReference type="ARBA" id="ARBA00025727"/>
    </source>
</evidence>
<reference evidence="8" key="1">
    <citation type="journal article" date="2020" name="Stud. Mycol.">
        <title>101 Dothideomycetes genomes: a test case for predicting lifestyles and emergence of pathogens.</title>
        <authorList>
            <person name="Haridas S."/>
            <person name="Albert R."/>
            <person name="Binder M."/>
            <person name="Bloem J."/>
            <person name="Labutti K."/>
            <person name="Salamov A."/>
            <person name="Andreopoulos B."/>
            <person name="Baker S."/>
            <person name="Barry K."/>
            <person name="Bills G."/>
            <person name="Bluhm B."/>
            <person name="Cannon C."/>
            <person name="Castanera R."/>
            <person name="Culley D."/>
            <person name="Daum C."/>
            <person name="Ezra D."/>
            <person name="Gonzalez J."/>
            <person name="Henrissat B."/>
            <person name="Kuo A."/>
            <person name="Liang C."/>
            <person name="Lipzen A."/>
            <person name="Lutzoni F."/>
            <person name="Magnuson J."/>
            <person name="Mondo S."/>
            <person name="Nolan M."/>
            <person name="Ohm R."/>
            <person name="Pangilinan J."/>
            <person name="Park H.-J."/>
            <person name="Ramirez L."/>
            <person name="Alfaro M."/>
            <person name="Sun H."/>
            <person name="Tritt A."/>
            <person name="Yoshinaga Y."/>
            <person name="Zwiers L.-H."/>
            <person name="Turgeon B."/>
            <person name="Goodwin S."/>
            <person name="Spatafora J."/>
            <person name="Crous P."/>
            <person name="Grigoriev I."/>
        </authorList>
    </citation>
    <scope>NUCLEOTIDE SEQUENCE</scope>
    <source>
        <strain evidence="8">CBS 113818</strain>
    </source>
</reference>
<dbReference type="GO" id="GO:0004568">
    <property type="term" value="F:chitinase activity"/>
    <property type="evidence" value="ECO:0007669"/>
    <property type="project" value="TreeGrafter"/>
</dbReference>
<dbReference type="SUPFAM" id="SSF51445">
    <property type="entry name" value="(Trans)glycosidases"/>
    <property type="match status" value="1"/>
</dbReference>
<feature type="compositionally biased region" description="Low complexity" evidence="5">
    <location>
        <begin position="926"/>
        <end position="941"/>
    </location>
</feature>
<dbReference type="InterPro" id="IPR036861">
    <property type="entry name" value="Endochitinase-like_sf"/>
</dbReference>